<name>A0A0E9MVI8_9BACT</name>
<dbReference type="AlphaFoldDB" id="A0A0E9MVI8"/>
<evidence type="ECO:0000313" key="2">
    <source>
        <dbReference type="Proteomes" id="UP000033121"/>
    </source>
</evidence>
<comment type="caution">
    <text evidence="1">The sequence shown here is derived from an EMBL/GenBank/DDBJ whole genome shotgun (WGS) entry which is preliminary data.</text>
</comment>
<sequence length="227" mass="26464">MIEFSKASDRQFEISRYFTTTSSAGDDGKTYRKDTTELDTDIYPRIDIDKIQIWLTQLNTNKENFTVSFIKPKLATPTRKEILSAAKRNDQIWKLTGEGEDYFDRDDKAEARKAIKEMKKYAGLDSFLIFKRPTIEYDMVVIDSYNGLRILTIQSTDTTEYRCQFYEPLGQPITRYAKRNYMAGSSVFNLEANTAALAFLPKNSMTSEVLSLDNIKEQYIKWYLDRF</sequence>
<reference evidence="1 2" key="1">
    <citation type="submission" date="2015-04" db="EMBL/GenBank/DDBJ databases">
        <title>Whole genome shotgun sequence of Flavihumibacter petaseus NBRC 106054.</title>
        <authorList>
            <person name="Miyazawa S."/>
            <person name="Hosoyama A."/>
            <person name="Hashimoto M."/>
            <person name="Noguchi M."/>
            <person name="Tsuchikane K."/>
            <person name="Ohji S."/>
            <person name="Yamazoe A."/>
            <person name="Ichikawa N."/>
            <person name="Kimura A."/>
            <person name="Fujita N."/>
        </authorList>
    </citation>
    <scope>NUCLEOTIDE SEQUENCE [LARGE SCALE GENOMIC DNA]</scope>
    <source>
        <strain evidence="1 2">NBRC 106054</strain>
    </source>
</reference>
<gene>
    <name evidence="1" type="ORF">FPE01S_01_07860</name>
</gene>
<proteinExistence type="predicted"/>
<keyword evidence="2" id="KW-1185">Reference proteome</keyword>
<dbReference type="EMBL" id="BBWV01000001">
    <property type="protein sequence ID" value="GAO41772.1"/>
    <property type="molecule type" value="Genomic_DNA"/>
</dbReference>
<protein>
    <submittedName>
        <fullName evidence="1">Uncharacterized protein</fullName>
    </submittedName>
</protein>
<accession>A0A0E9MVI8</accession>
<dbReference type="Proteomes" id="UP000033121">
    <property type="component" value="Unassembled WGS sequence"/>
</dbReference>
<evidence type="ECO:0000313" key="1">
    <source>
        <dbReference type="EMBL" id="GAO41772.1"/>
    </source>
</evidence>
<organism evidence="1 2">
    <name type="scientific">Flavihumibacter petaseus NBRC 106054</name>
    <dbReference type="NCBI Taxonomy" id="1220578"/>
    <lineage>
        <taxon>Bacteria</taxon>
        <taxon>Pseudomonadati</taxon>
        <taxon>Bacteroidota</taxon>
        <taxon>Chitinophagia</taxon>
        <taxon>Chitinophagales</taxon>
        <taxon>Chitinophagaceae</taxon>
        <taxon>Flavihumibacter</taxon>
    </lineage>
</organism>